<dbReference type="EMBL" id="BHWB01000006">
    <property type="protein sequence ID" value="GCB35528.1"/>
    <property type="molecule type" value="Genomic_DNA"/>
</dbReference>
<proteinExistence type="predicted"/>
<evidence type="ECO:0000313" key="1">
    <source>
        <dbReference type="EMBL" id="GCB35528.1"/>
    </source>
</evidence>
<dbReference type="SUPFAM" id="SSF52096">
    <property type="entry name" value="ClpP/crotonase"/>
    <property type="match status" value="1"/>
</dbReference>
<dbReference type="AlphaFoldDB" id="A0A401LVH4"/>
<protein>
    <submittedName>
        <fullName evidence="1">Uncharacterized protein</fullName>
    </submittedName>
</protein>
<dbReference type="InterPro" id="IPR029045">
    <property type="entry name" value="ClpP/crotonase-like_dom_sf"/>
</dbReference>
<dbReference type="OrthoDB" id="5379939at2"/>
<gene>
    <name evidence="1" type="ORF">KGMB02408_24730</name>
</gene>
<sequence>MGSSIGGEIGIVPDIEVKSSIQGIREGRDKVLEAAIDYINKKVATSGTSK</sequence>
<reference evidence="1 2" key="1">
    <citation type="submission" date="2018-10" db="EMBL/GenBank/DDBJ databases">
        <title>Draft Genome Sequence of Bacteroides sp. KCTC 15687.</title>
        <authorList>
            <person name="Yu S.Y."/>
            <person name="Kim J.S."/>
            <person name="Oh B.S."/>
            <person name="Park S.H."/>
            <person name="Kang S.W."/>
            <person name="Park J.E."/>
            <person name="Choi S.H."/>
            <person name="Han K.I."/>
            <person name="Lee K.C."/>
            <person name="Eom M.K."/>
            <person name="Suh M.K."/>
            <person name="Lee D.H."/>
            <person name="Yoon H."/>
            <person name="Kim B."/>
            <person name="Yang S.J."/>
            <person name="Lee J.S."/>
            <person name="Lee J.H."/>
        </authorList>
    </citation>
    <scope>NUCLEOTIDE SEQUENCE [LARGE SCALE GENOMIC DNA]</scope>
    <source>
        <strain evidence="1 2">KCTC 15687</strain>
    </source>
</reference>
<keyword evidence="2" id="KW-1185">Reference proteome</keyword>
<organism evidence="1 2">
    <name type="scientific">Bacteroides faecalis</name>
    <dbReference type="NCBI Taxonomy" id="2447885"/>
    <lineage>
        <taxon>Bacteria</taxon>
        <taxon>Pseudomonadati</taxon>
        <taxon>Bacteroidota</taxon>
        <taxon>Bacteroidia</taxon>
        <taxon>Bacteroidales</taxon>
        <taxon>Bacteroidaceae</taxon>
        <taxon>Bacteroides</taxon>
    </lineage>
</organism>
<accession>A0A401LVH4</accession>
<dbReference type="Proteomes" id="UP000288079">
    <property type="component" value="Unassembled WGS sequence"/>
</dbReference>
<evidence type="ECO:0000313" key="2">
    <source>
        <dbReference type="Proteomes" id="UP000288079"/>
    </source>
</evidence>
<comment type="caution">
    <text evidence="1">The sequence shown here is derived from an EMBL/GenBank/DDBJ whole genome shotgun (WGS) entry which is preliminary data.</text>
</comment>
<name>A0A401LVH4_9BACE</name>
<dbReference type="RefSeq" id="WP_160119411.1">
    <property type="nucleotide sequence ID" value="NZ_BHWB01000006.1"/>
</dbReference>
<dbReference type="Gene3D" id="3.90.226.10">
    <property type="entry name" value="2-enoyl-CoA Hydratase, Chain A, domain 1"/>
    <property type="match status" value="1"/>
</dbReference>